<name>A0A9N8HBA8_9STRA</name>
<dbReference type="InterPro" id="IPR019734">
    <property type="entry name" value="TPR_rpt"/>
</dbReference>
<dbReference type="EMBL" id="CAICTM010000175">
    <property type="protein sequence ID" value="CAB9503788.1"/>
    <property type="molecule type" value="Genomic_DNA"/>
</dbReference>
<evidence type="ECO:0000313" key="4">
    <source>
        <dbReference type="EMBL" id="CAB9503788.1"/>
    </source>
</evidence>
<dbReference type="OrthoDB" id="45863at2759"/>
<evidence type="ECO:0000256" key="1">
    <source>
        <dbReference type="ARBA" id="ARBA00022737"/>
    </source>
</evidence>
<keyword evidence="5" id="KW-1185">Reference proteome</keyword>
<organism evidence="4 5">
    <name type="scientific">Seminavis robusta</name>
    <dbReference type="NCBI Taxonomy" id="568900"/>
    <lineage>
        <taxon>Eukaryota</taxon>
        <taxon>Sar</taxon>
        <taxon>Stramenopiles</taxon>
        <taxon>Ochrophyta</taxon>
        <taxon>Bacillariophyta</taxon>
        <taxon>Bacillariophyceae</taxon>
        <taxon>Bacillariophycidae</taxon>
        <taxon>Naviculales</taxon>
        <taxon>Naviculaceae</taxon>
        <taxon>Seminavis</taxon>
    </lineage>
</organism>
<dbReference type="PANTHER" id="PTHR45641:SF1">
    <property type="entry name" value="AAA+ ATPASE DOMAIN-CONTAINING PROTEIN"/>
    <property type="match status" value="1"/>
</dbReference>
<sequence length="588" mass="64788">MAGLPAPVDGASQLGVDGTDEGWFSPADAVMLEGIMFSEDGDVPMENRDTNDMRIAQNNHIPPNDPQINQNDHVPEQRQIPMLEHYHVVLKANSSPTQATKVWKDYVRFAYGKKRLTDTEIVCLKALQDAYYRCRADTDSAAGDNDAFPRVTFWVSVATVTNKNRPGWTTDIDDIRYAPVSDKEFMKVVPASDECLRDEIKNNGGRSTLDRKTTTKRKKKDAVPTVGSIQPPPQPLAVVVSSSPPIANRKFTLSGLTRLKERAMEVSEQWAHESTELAEVVFKEWLVQMFEADMVHYQSLLHENPPKGAPRADAYEPHRQGLHESLLPEIVNRLGNGMVQWYEEDYRSRTAKPPSLSLNDPEMGHAGAMDESTVTMDTESQFGSESAWTSSEVDDATTATCSSSVGESGSISLNRGVKFQLKAWKQGATGAILPSPPARQADTREVLPPNGKSAGAAAARTFYPAQAYGYKRPEAPPVTGRAAAYCVLGNALGTANRAKGDYDGALTWFQKALTRQETVFGRNHPVTAKSHYDIGTILHEQGNYEGARVEYRKALAIWKSVIGKEKDTATVYHNIGNVLSAYESLQDL</sequence>
<dbReference type="SUPFAM" id="SSF48452">
    <property type="entry name" value="TPR-like"/>
    <property type="match status" value="1"/>
</dbReference>
<evidence type="ECO:0000256" key="3">
    <source>
        <dbReference type="SAM" id="MobiDB-lite"/>
    </source>
</evidence>
<dbReference type="PANTHER" id="PTHR45641">
    <property type="entry name" value="TETRATRICOPEPTIDE REPEAT PROTEIN (AFU_ORTHOLOGUE AFUA_6G03870)"/>
    <property type="match status" value="1"/>
</dbReference>
<evidence type="ECO:0000256" key="2">
    <source>
        <dbReference type="ARBA" id="ARBA00022803"/>
    </source>
</evidence>
<evidence type="ECO:0000313" key="5">
    <source>
        <dbReference type="Proteomes" id="UP001153069"/>
    </source>
</evidence>
<keyword evidence="1" id="KW-0677">Repeat</keyword>
<dbReference type="AlphaFoldDB" id="A0A9N8HBA8"/>
<comment type="caution">
    <text evidence="4">The sequence shown here is derived from an EMBL/GenBank/DDBJ whole genome shotgun (WGS) entry which is preliminary data.</text>
</comment>
<gene>
    <name evidence="4" type="ORF">SEMRO_176_G077430.1</name>
</gene>
<dbReference type="InterPro" id="IPR011990">
    <property type="entry name" value="TPR-like_helical_dom_sf"/>
</dbReference>
<dbReference type="SMART" id="SM00028">
    <property type="entry name" value="TPR"/>
    <property type="match status" value="2"/>
</dbReference>
<reference evidence="4" key="1">
    <citation type="submission" date="2020-06" db="EMBL/GenBank/DDBJ databases">
        <authorList>
            <consortium name="Plant Systems Biology data submission"/>
        </authorList>
    </citation>
    <scope>NUCLEOTIDE SEQUENCE</scope>
    <source>
        <strain evidence="4">D6</strain>
    </source>
</reference>
<feature type="region of interest" description="Disordered" evidence="3">
    <location>
        <begin position="1"/>
        <end position="20"/>
    </location>
</feature>
<dbReference type="Gene3D" id="1.25.40.10">
    <property type="entry name" value="Tetratricopeptide repeat domain"/>
    <property type="match status" value="1"/>
</dbReference>
<keyword evidence="2" id="KW-0802">TPR repeat</keyword>
<proteinExistence type="predicted"/>
<accession>A0A9N8HBA8</accession>
<dbReference type="Pfam" id="PF13424">
    <property type="entry name" value="TPR_12"/>
    <property type="match status" value="1"/>
</dbReference>
<feature type="region of interest" description="Disordered" evidence="3">
    <location>
        <begin position="200"/>
        <end position="230"/>
    </location>
</feature>
<dbReference type="Proteomes" id="UP001153069">
    <property type="component" value="Unassembled WGS sequence"/>
</dbReference>
<protein>
    <submittedName>
        <fullName evidence="4">Repeat-containing protein</fullName>
    </submittedName>
</protein>